<proteinExistence type="predicted"/>
<protein>
    <submittedName>
        <fullName evidence="1">Uncharacterized protein</fullName>
    </submittedName>
</protein>
<dbReference type="RefSeq" id="WP_160361538.1">
    <property type="nucleotide sequence ID" value="NZ_WSRQ01000091.1"/>
</dbReference>
<evidence type="ECO:0000313" key="1">
    <source>
        <dbReference type="EMBL" id="MVX67086.1"/>
    </source>
</evidence>
<organism evidence="1 2">
    <name type="scientific">Clostridium chromiireducens</name>
    <dbReference type="NCBI Taxonomy" id="225345"/>
    <lineage>
        <taxon>Bacteria</taxon>
        <taxon>Bacillati</taxon>
        <taxon>Bacillota</taxon>
        <taxon>Clostridia</taxon>
        <taxon>Eubacteriales</taxon>
        <taxon>Clostridiaceae</taxon>
        <taxon>Clostridium</taxon>
    </lineage>
</organism>
<accession>A0A964W508</accession>
<dbReference type="EMBL" id="WSRQ01000091">
    <property type="protein sequence ID" value="MVX67086.1"/>
    <property type="molecule type" value="Genomic_DNA"/>
</dbReference>
<dbReference type="AlphaFoldDB" id="A0A964W508"/>
<name>A0A964W508_9CLOT</name>
<evidence type="ECO:0000313" key="2">
    <source>
        <dbReference type="Proteomes" id="UP000656077"/>
    </source>
</evidence>
<sequence>MSENKVDFVTYTNDHSSIVKSGINAISKVLKGTDIAEKRSLLFCLDKYLDPYYGCE</sequence>
<comment type="caution">
    <text evidence="1">The sequence shown here is derived from an EMBL/GenBank/DDBJ whole genome shotgun (WGS) entry which is preliminary data.</text>
</comment>
<gene>
    <name evidence="1" type="ORF">GKZ28_25885</name>
</gene>
<reference evidence="1" key="1">
    <citation type="submission" date="2019-12" db="EMBL/GenBank/DDBJ databases">
        <title>Microbes associate with the intestines of laboratory mice.</title>
        <authorList>
            <person name="Navarre W."/>
            <person name="Wong E."/>
        </authorList>
    </citation>
    <scope>NUCLEOTIDE SEQUENCE</scope>
    <source>
        <strain evidence="1">NM79_F5</strain>
    </source>
</reference>
<dbReference type="Proteomes" id="UP000656077">
    <property type="component" value="Unassembled WGS sequence"/>
</dbReference>